<dbReference type="AlphaFoldDB" id="A0AAD7JZV7"/>
<dbReference type="SUPFAM" id="SSF52047">
    <property type="entry name" value="RNI-like"/>
    <property type="match status" value="1"/>
</dbReference>
<evidence type="ECO:0000313" key="1">
    <source>
        <dbReference type="EMBL" id="KAJ7774051.1"/>
    </source>
</evidence>
<comment type="caution">
    <text evidence="1">The sequence shown here is derived from an EMBL/GenBank/DDBJ whole genome shotgun (WGS) entry which is preliminary data.</text>
</comment>
<evidence type="ECO:0000313" key="2">
    <source>
        <dbReference type="Proteomes" id="UP001215598"/>
    </source>
</evidence>
<organism evidence="1 2">
    <name type="scientific">Mycena metata</name>
    <dbReference type="NCBI Taxonomy" id="1033252"/>
    <lineage>
        <taxon>Eukaryota</taxon>
        <taxon>Fungi</taxon>
        <taxon>Dikarya</taxon>
        <taxon>Basidiomycota</taxon>
        <taxon>Agaricomycotina</taxon>
        <taxon>Agaricomycetes</taxon>
        <taxon>Agaricomycetidae</taxon>
        <taxon>Agaricales</taxon>
        <taxon>Marasmiineae</taxon>
        <taxon>Mycenaceae</taxon>
        <taxon>Mycena</taxon>
    </lineage>
</organism>
<dbReference type="Proteomes" id="UP001215598">
    <property type="component" value="Unassembled WGS sequence"/>
</dbReference>
<dbReference type="EMBL" id="JARKIB010000012">
    <property type="protein sequence ID" value="KAJ7774051.1"/>
    <property type="molecule type" value="Genomic_DNA"/>
</dbReference>
<sequence length="397" mass="45219">IGLVCCRWRGCALGDPQLWSTIHIDCFLKSAEQTVECYPLMALETQILRSKGASLDVTFIPGGFVNPPPHIFRLFEALVRESHRWRQGDFKWDMDAETLSVFAGIRGRLQLLRRLSLYSPPMPPEMNDIFGIAPQLRQVSLTDAEDAPKLRMPWAQITHFKGNFSAATCVEILCRTEVLVECTLRTPYDFNAALSATPIAFLPQLRRPAVSHNKILNFLDTPNLEYLFLKFYRHRRRGAGWSPIAPVFPFFQRSRCQLKGLTVDDCLLADILPMLRVIPTLLHLNATFADEVWNSTARFQDLTNIDICPRLESIHFGFRMACDYESLYDLIVARRHTLKFAAIWASTKGKELYSAPPDTKGNLLTLNSEGLEVLFDDAADFDRPFADVTKDMDRSLM</sequence>
<keyword evidence="2" id="KW-1185">Reference proteome</keyword>
<feature type="non-terminal residue" evidence="1">
    <location>
        <position position="1"/>
    </location>
</feature>
<proteinExistence type="predicted"/>
<accession>A0AAD7JZV7</accession>
<evidence type="ECO:0008006" key="3">
    <source>
        <dbReference type="Google" id="ProtNLM"/>
    </source>
</evidence>
<protein>
    <recommendedName>
        <fullName evidence="3">F-box domain-containing protein</fullName>
    </recommendedName>
</protein>
<name>A0AAD7JZV7_9AGAR</name>
<reference evidence="1" key="1">
    <citation type="submission" date="2023-03" db="EMBL/GenBank/DDBJ databases">
        <title>Massive genome expansion in bonnet fungi (Mycena s.s.) driven by repeated elements and novel gene families across ecological guilds.</title>
        <authorList>
            <consortium name="Lawrence Berkeley National Laboratory"/>
            <person name="Harder C.B."/>
            <person name="Miyauchi S."/>
            <person name="Viragh M."/>
            <person name="Kuo A."/>
            <person name="Thoen E."/>
            <person name="Andreopoulos B."/>
            <person name="Lu D."/>
            <person name="Skrede I."/>
            <person name="Drula E."/>
            <person name="Henrissat B."/>
            <person name="Morin E."/>
            <person name="Kohler A."/>
            <person name="Barry K."/>
            <person name="LaButti K."/>
            <person name="Morin E."/>
            <person name="Salamov A."/>
            <person name="Lipzen A."/>
            <person name="Mereny Z."/>
            <person name="Hegedus B."/>
            <person name="Baldrian P."/>
            <person name="Stursova M."/>
            <person name="Weitz H."/>
            <person name="Taylor A."/>
            <person name="Grigoriev I.V."/>
            <person name="Nagy L.G."/>
            <person name="Martin F."/>
            <person name="Kauserud H."/>
        </authorList>
    </citation>
    <scope>NUCLEOTIDE SEQUENCE</scope>
    <source>
        <strain evidence="1">CBHHK182m</strain>
    </source>
</reference>
<gene>
    <name evidence="1" type="ORF">B0H16DRAFT_1763694</name>
</gene>